<evidence type="ECO:0000313" key="3">
    <source>
        <dbReference type="Proteomes" id="UP000075424"/>
    </source>
</evidence>
<dbReference type="AlphaFoldDB" id="A0A150MS32"/>
<dbReference type="Proteomes" id="UP000075424">
    <property type="component" value="Unassembled WGS sequence"/>
</dbReference>
<name>A0A150MS32_GEOSE</name>
<dbReference type="PATRIC" id="fig|1422.18.peg.3072"/>
<reference evidence="2 3" key="1">
    <citation type="submission" date="2016-01" db="EMBL/GenBank/DDBJ databases">
        <title>Draft Genome Sequences of Seven Thermophilic Sporeformers Isolated from Foods.</title>
        <authorList>
            <person name="Berendsen E.M."/>
            <person name="Wells-Bennik M.H."/>
            <person name="Krawcyk A.O."/>
            <person name="De Jong A."/>
            <person name="Holsappel S."/>
            <person name="Eijlander R.T."/>
            <person name="Kuipers O.P."/>
        </authorList>
    </citation>
    <scope>NUCLEOTIDE SEQUENCE [LARGE SCALE GENOMIC DNA]</scope>
    <source>
        <strain evidence="2 3">B4109</strain>
    </source>
</reference>
<accession>A0A150MS32</accession>
<dbReference type="EMBL" id="LQYV01000056">
    <property type="protein sequence ID" value="KYD27145.1"/>
    <property type="molecule type" value="Genomic_DNA"/>
</dbReference>
<sequence length="39" mass="4807">MRKRTCLWSAKACFTRGNPPFKQKRRIFRLNTFFIQMNI</sequence>
<evidence type="ECO:0000313" key="4">
    <source>
        <dbReference type="Proteomes" id="UP000773850"/>
    </source>
</evidence>
<dbReference type="EMBL" id="LUCS01000027">
    <property type="protein sequence ID" value="KAF6510998.1"/>
    <property type="molecule type" value="Genomic_DNA"/>
</dbReference>
<evidence type="ECO:0000313" key="2">
    <source>
        <dbReference type="EMBL" id="KYD27145.1"/>
    </source>
</evidence>
<keyword evidence="4" id="KW-1185">Reference proteome</keyword>
<proteinExistence type="predicted"/>
<evidence type="ECO:0000313" key="1">
    <source>
        <dbReference type="EMBL" id="KAF6510998.1"/>
    </source>
</evidence>
<organism evidence="2 3">
    <name type="scientific">Geobacillus stearothermophilus</name>
    <name type="common">Bacillus stearothermophilus</name>
    <dbReference type="NCBI Taxonomy" id="1422"/>
    <lineage>
        <taxon>Bacteria</taxon>
        <taxon>Bacillati</taxon>
        <taxon>Bacillota</taxon>
        <taxon>Bacilli</taxon>
        <taxon>Bacillales</taxon>
        <taxon>Anoxybacillaceae</taxon>
        <taxon>Geobacillus</taxon>
    </lineage>
</organism>
<reference evidence="1 4" key="2">
    <citation type="submission" date="2016-03" db="EMBL/GenBank/DDBJ databases">
        <title>Spore heat resistance.</title>
        <authorList>
            <person name="Boekhorst J."/>
            <person name="Berendsen E.M."/>
            <person name="Wells-Bennik M.H."/>
            <person name="Kuipers O.P."/>
        </authorList>
    </citation>
    <scope>NUCLEOTIDE SEQUENCE [LARGE SCALE GENOMIC DNA]</scope>
    <source>
        <strain evidence="1 4">GS8</strain>
    </source>
</reference>
<gene>
    <name evidence="2" type="ORF">B4109_0515</name>
    <name evidence="1" type="ORF">GS8_1669</name>
</gene>
<comment type="caution">
    <text evidence="2">The sequence shown here is derived from an EMBL/GenBank/DDBJ whole genome shotgun (WGS) entry which is preliminary data.</text>
</comment>
<dbReference type="Proteomes" id="UP000773850">
    <property type="component" value="Unassembled WGS sequence"/>
</dbReference>
<protein>
    <submittedName>
        <fullName evidence="2">Uncharacterized protein</fullName>
    </submittedName>
</protein>